<dbReference type="PANTHER" id="PTHR30034:SF3">
    <property type="entry name" value="FLAGELLAR MOTOR SWITCH PROTEIN FLIM"/>
    <property type="match status" value="1"/>
</dbReference>
<dbReference type="EMBL" id="JAKKSL010000003">
    <property type="protein sequence ID" value="MCI2284606.1"/>
    <property type="molecule type" value="Genomic_DNA"/>
</dbReference>
<sequence>MSDLLSQDEIDALLHGVDDVEEEEIVEDPSLLKDGSADYDFSSQDRIVRGRMPTLEMVNERFARHMRISLFNMMRRTAEVSINGIQMIKFGEYIHTLFVPTSLNMVRFRPLKGTGLITMEARLVFILVDNFFGGDGRYHAKIEGREFTPTERRIIQMLLKLIFEDYKESWSPVMDVSFEYLDSEVNPSMANIVSPTEVVVISSFHIELDGGGGDFHIALPYSMLEPIRELLDLGVQSDKEDTDMRWSKALRDEIMDVSVSLNTKFLDVELPLSQVMELQAGDIIPIEMPEHITVLIEDLPTFRAKLGRSRENVALKIQEKIRRPESVKSELTILTKGGKRLDSETELELLEDDL</sequence>
<dbReference type="PIRSF" id="PIRSF002888">
    <property type="entry name" value="FliM"/>
    <property type="match status" value="1"/>
</dbReference>
<reference evidence="13" key="1">
    <citation type="submission" date="2022-01" db="EMBL/GenBank/DDBJ databases">
        <title>Colwellia maritima, isolated from seawater.</title>
        <authorList>
            <person name="Kristyanto S."/>
            <person name="Jung J."/>
            <person name="Jeon C.O."/>
        </authorList>
    </citation>
    <scope>NUCLEOTIDE SEQUENCE</scope>
    <source>
        <strain evidence="13">MSW7</strain>
    </source>
</reference>
<keyword evidence="13" id="KW-0282">Flagellum</keyword>
<dbReference type="Pfam" id="PF01052">
    <property type="entry name" value="FliMN_C"/>
    <property type="match status" value="1"/>
</dbReference>
<comment type="caution">
    <text evidence="13">The sequence shown here is derived from an EMBL/GenBank/DDBJ whole genome shotgun (WGS) entry which is preliminary data.</text>
</comment>
<accession>A0ABS9X598</accession>
<evidence type="ECO:0000256" key="5">
    <source>
        <dbReference type="ARBA" id="ARBA00022519"/>
    </source>
</evidence>
<evidence type="ECO:0000256" key="2">
    <source>
        <dbReference type="ARBA" id="ARBA00021898"/>
    </source>
</evidence>
<dbReference type="NCBIfam" id="TIGR01397">
    <property type="entry name" value="fliM_switch"/>
    <property type="match status" value="1"/>
</dbReference>
<evidence type="ECO:0000256" key="11">
    <source>
        <dbReference type="PIRNR" id="PIRNR002888"/>
    </source>
</evidence>
<dbReference type="CDD" id="cd17908">
    <property type="entry name" value="FliM"/>
    <property type="match status" value="1"/>
</dbReference>
<dbReference type="Proteomes" id="UP001139646">
    <property type="component" value="Unassembled WGS sequence"/>
</dbReference>
<keyword evidence="7 11" id="KW-0472">Membrane</keyword>
<evidence type="ECO:0000256" key="7">
    <source>
        <dbReference type="ARBA" id="ARBA00023136"/>
    </source>
</evidence>
<keyword evidence="6 11" id="KW-0283">Flagellar rotation</keyword>
<dbReference type="InterPro" id="IPR001543">
    <property type="entry name" value="FliN-like_C"/>
</dbReference>
<evidence type="ECO:0000259" key="12">
    <source>
        <dbReference type="Pfam" id="PF01052"/>
    </source>
</evidence>
<protein>
    <recommendedName>
        <fullName evidence="2 10">Flagellar motor switch protein FliM</fullName>
    </recommendedName>
</protein>
<proteinExistence type="inferred from homology"/>
<comment type="function">
    <text evidence="9 11">FliM is one of three proteins (FliG, FliN, FliM) that forms the rotor-mounted switch complex (C ring), located at the base of the basal body. This complex interacts with the CheY and CheZ chemotaxis proteins, in addition to contacting components of the motor that determine the direction of flagellar rotation.</text>
</comment>
<dbReference type="InterPro" id="IPR028976">
    <property type="entry name" value="CheC-like_sf"/>
</dbReference>
<dbReference type="RefSeq" id="WP_242287087.1">
    <property type="nucleotide sequence ID" value="NZ_JAKKSL010000003.1"/>
</dbReference>
<dbReference type="Gene3D" id="3.40.1550.10">
    <property type="entry name" value="CheC-like"/>
    <property type="match status" value="1"/>
</dbReference>
<evidence type="ECO:0000256" key="6">
    <source>
        <dbReference type="ARBA" id="ARBA00022779"/>
    </source>
</evidence>
<dbReference type="InterPro" id="IPR001689">
    <property type="entry name" value="Flag_FliM"/>
</dbReference>
<evidence type="ECO:0000313" key="14">
    <source>
        <dbReference type="Proteomes" id="UP001139646"/>
    </source>
</evidence>
<comment type="similarity">
    <text evidence="1 11">Belongs to the FliM family.</text>
</comment>
<evidence type="ECO:0000256" key="8">
    <source>
        <dbReference type="ARBA" id="ARBA00023143"/>
    </source>
</evidence>
<evidence type="ECO:0000256" key="10">
    <source>
        <dbReference type="NCBIfam" id="TIGR01397"/>
    </source>
</evidence>
<evidence type="ECO:0000256" key="4">
    <source>
        <dbReference type="ARBA" id="ARBA00022500"/>
    </source>
</evidence>
<keyword evidence="14" id="KW-1185">Reference proteome</keyword>
<evidence type="ECO:0000256" key="9">
    <source>
        <dbReference type="ARBA" id="ARBA00025044"/>
    </source>
</evidence>
<name>A0ABS9X598_9GAMM</name>
<evidence type="ECO:0000256" key="1">
    <source>
        <dbReference type="ARBA" id="ARBA00011049"/>
    </source>
</evidence>
<keyword evidence="13" id="KW-0966">Cell projection</keyword>
<comment type="subcellular location">
    <subcellularLocation>
        <location evidence="11">Cell inner membrane</location>
        <topology evidence="11">Peripheral membrane protein</topology>
    </subcellularLocation>
    <subcellularLocation>
        <location evidence="11">Bacterial flagellum basal body</location>
    </subcellularLocation>
</comment>
<evidence type="ECO:0000313" key="13">
    <source>
        <dbReference type="EMBL" id="MCI2284606.1"/>
    </source>
</evidence>
<dbReference type="PRINTS" id="PR00955">
    <property type="entry name" value="FLGMOTORFLIM"/>
</dbReference>
<gene>
    <name evidence="13" type="primary">fliM</name>
    <name evidence="13" type="ORF">L3081_15925</name>
</gene>
<dbReference type="Pfam" id="PF02154">
    <property type="entry name" value="FliM"/>
    <property type="match status" value="1"/>
</dbReference>
<keyword evidence="5 11" id="KW-0997">Cell inner membrane</keyword>
<keyword evidence="8 11" id="KW-0975">Bacterial flagellum</keyword>
<organism evidence="13 14">
    <name type="scientific">Colwellia maritima</name>
    <dbReference type="NCBI Taxonomy" id="2912588"/>
    <lineage>
        <taxon>Bacteria</taxon>
        <taxon>Pseudomonadati</taxon>
        <taxon>Pseudomonadota</taxon>
        <taxon>Gammaproteobacteria</taxon>
        <taxon>Alteromonadales</taxon>
        <taxon>Colwelliaceae</taxon>
        <taxon>Colwellia</taxon>
    </lineage>
</organism>
<keyword evidence="4 11" id="KW-0145">Chemotaxis</keyword>
<dbReference type="SUPFAM" id="SSF101801">
    <property type="entry name" value="Surface presentation of antigens (SPOA)"/>
    <property type="match status" value="1"/>
</dbReference>
<dbReference type="Gene3D" id="2.30.330.10">
    <property type="entry name" value="SpoA-like"/>
    <property type="match status" value="1"/>
</dbReference>
<keyword evidence="3 11" id="KW-1003">Cell membrane</keyword>
<evidence type="ECO:0000256" key="3">
    <source>
        <dbReference type="ARBA" id="ARBA00022475"/>
    </source>
</evidence>
<dbReference type="InterPro" id="IPR036429">
    <property type="entry name" value="SpoA-like_sf"/>
</dbReference>
<keyword evidence="13" id="KW-0969">Cilium</keyword>
<dbReference type="PANTHER" id="PTHR30034">
    <property type="entry name" value="FLAGELLAR MOTOR SWITCH PROTEIN FLIM"/>
    <property type="match status" value="1"/>
</dbReference>
<dbReference type="SUPFAM" id="SSF103039">
    <property type="entry name" value="CheC-like"/>
    <property type="match status" value="1"/>
</dbReference>
<feature type="domain" description="Flagellar motor switch protein FliN-like C-terminal" evidence="12">
    <location>
        <begin position="252"/>
        <end position="321"/>
    </location>
</feature>